<dbReference type="Proteomes" id="UP000554482">
    <property type="component" value="Unassembled WGS sequence"/>
</dbReference>
<dbReference type="PANTHER" id="PTHR31723:SF4">
    <property type="entry name" value="PATHOGENESIS-RELATED FAMILY PROTEIN"/>
    <property type="match status" value="1"/>
</dbReference>
<proteinExistence type="predicted"/>
<dbReference type="PANTHER" id="PTHR31723">
    <property type="entry name" value="PATHOGENESIS-RELATED FAMILY PROTEIN"/>
    <property type="match status" value="1"/>
</dbReference>
<gene>
    <name evidence="1" type="ORF">FRX31_007119</name>
</gene>
<sequence>MASSKEVSASSIFTDKYRTYMNEDEVKNTQWRHGGPPIYDSVNKLFDQERTK</sequence>
<feature type="non-terminal residue" evidence="1">
    <location>
        <position position="52"/>
    </location>
</feature>
<organism evidence="1 2">
    <name type="scientific">Thalictrum thalictroides</name>
    <name type="common">Rue-anemone</name>
    <name type="synonym">Anemone thalictroides</name>
    <dbReference type="NCBI Taxonomy" id="46969"/>
    <lineage>
        <taxon>Eukaryota</taxon>
        <taxon>Viridiplantae</taxon>
        <taxon>Streptophyta</taxon>
        <taxon>Embryophyta</taxon>
        <taxon>Tracheophyta</taxon>
        <taxon>Spermatophyta</taxon>
        <taxon>Magnoliopsida</taxon>
        <taxon>Ranunculales</taxon>
        <taxon>Ranunculaceae</taxon>
        <taxon>Thalictroideae</taxon>
        <taxon>Thalictrum</taxon>
    </lineage>
</organism>
<reference evidence="1 2" key="1">
    <citation type="submission" date="2020-06" db="EMBL/GenBank/DDBJ databases">
        <title>Transcriptomic and genomic resources for Thalictrum thalictroides and T. hernandezii: Facilitating candidate gene discovery in an emerging model plant lineage.</title>
        <authorList>
            <person name="Arias T."/>
            <person name="Riano-Pachon D.M."/>
            <person name="Di Stilio V.S."/>
        </authorList>
    </citation>
    <scope>NUCLEOTIDE SEQUENCE [LARGE SCALE GENOMIC DNA]</scope>
    <source>
        <strain evidence="2">cv. WT478/WT964</strain>
        <tissue evidence="1">Leaves</tissue>
    </source>
</reference>
<protein>
    <submittedName>
        <fullName evidence="1">Uncharacterized protein</fullName>
    </submittedName>
</protein>
<dbReference type="OrthoDB" id="65445at2759"/>
<dbReference type="AlphaFoldDB" id="A0A7J6X0S8"/>
<name>A0A7J6X0S8_THATH</name>
<evidence type="ECO:0000313" key="1">
    <source>
        <dbReference type="EMBL" id="KAF5203294.1"/>
    </source>
</evidence>
<accession>A0A7J6X0S8</accession>
<evidence type="ECO:0000313" key="2">
    <source>
        <dbReference type="Proteomes" id="UP000554482"/>
    </source>
</evidence>
<dbReference type="EMBL" id="JABWDY010007000">
    <property type="protein sequence ID" value="KAF5203294.1"/>
    <property type="molecule type" value="Genomic_DNA"/>
</dbReference>
<comment type="caution">
    <text evidence="1">The sequence shown here is derived from an EMBL/GenBank/DDBJ whole genome shotgun (WGS) entry which is preliminary data.</text>
</comment>
<dbReference type="InterPro" id="IPR053218">
    <property type="entry name" value="Pathogen-related_defense"/>
</dbReference>
<keyword evidence="2" id="KW-1185">Reference proteome</keyword>